<dbReference type="AlphaFoldDB" id="A0A5C3KH32"/>
<proteinExistence type="predicted"/>
<evidence type="ECO:0000256" key="1">
    <source>
        <dbReference type="SAM" id="MobiDB-lite"/>
    </source>
</evidence>
<sequence length="463" mass="51561">MSSGNSSLPLELVFQTLDELRYDSHNLSRARQSILACSSVSKALRTYLYSTIFHRARITSAARLKSLHDILLSNPDLTSRISSLQLCRETYESDNWFLKDKHIPLVLALVQDTLREFSIVVFDSWRLSLAPCHPPVRDAYKSLFSRGKNLRSIILEAVDVPRDLIDSIAPSVQRLSLVGTSLVDARIRHISAPRQQRCGVQVLDWWMAHEVIRYMCEERLGPRILSDLHTIVITHSVALSYDAKTLDMLLRSAPNLRTFGFVLRPHHDPRTHFFTINELCAQGPFRELVIYCTIDDIRDPRSMVDWLEGVSAPARPSFSSSFSVSAQSSSSPPSPYSSSTSLASSSSSSLSRTENKLESLVVRLDHDRYRAIQLSQASSLTLPPSAEALASWKAFGAVLGLGRHSGQGDVDGRRGAFGALKSVVVDLGKLQLGLKDIRRAARGIREMVGVGEREGEGEFIVEY</sequence>
<evidence type="ECO:0000313" key="2">
    <source>
        <dbReference type="EMBL" id="TFK19033.1"/>
    </source>
</evidence>
<dbReference type="EMBL" id="ML210363">
    <property type="protein sequence ID" value="TFK19033.1"/>
    <property type="molecule type" value="Genomic_DNA"/>
</dbReference>
<feature type="region of interest" description="Disordered" evidence="1">
    <location>
        <begin position="329"/>
        <end position="348"/>
    </location>
</feature>
<protein>
    <submittedName>
        <fullName evidence="2">Uncharacterized protein</fullName>
    </submittedName>
</protein>
<accession>A0A5C3KH32</accession>
<dbReference type="Proteomes" id="UP000307440">
    <property type="component" value="Unassembled WGS sequence"/>
</dbReference>
<gene>
    <name evidence="2" type="ORF">FA15DRAFT_674779</name>
</gene>
<dbReference type="OrthoDB" id="2907696at2759"/>
<evidence type="ECO:0000313" key="3">
    <source>
        <dbReference type="Proteomes" id="UP000307440"/>
    </source>
</evidence>
<keyword evidence="3" id="KW-1185">Reference proteome</keyword>
<name>A0A5C3KH32_COPMA</name>
<reference evidence="2 3" key="1">
    <citation type="journal article" date="2019" name="Nat. Ecol. Evol.">
        <title>Megaphylogeny resolves global patterns of mushroom evolution.</title>
        <authorList>
            <person name="Varga T."/>
            <person name="Krizsan K."/>
            <person name="Foldi C."/>
            <person name="Dima B."/>
            <person name="Sanchez-Garcia M."/>
            <person name="Sanchez-Ramirez S."/>
            <person name="Szollosi G.J."/>
            <person name="Szarkandi J.G."/>
            <person name="Papp V."/>
            <person name="Albert L."/>
            <person name="Andreopoulos W."/>
            <person name="Angelini C."/>
            <person name="Antonin V."/>
            <person name="Barry K.W."/>
            <person name="Bougher N.L."/>
            <person name="Buchanan P."/>
            <person name="Buyck B."/>
            <person name="Bense V."/>
            <person name="Catcheside P."/>
            <person name="Chovatia M."/>
            <person name="Cooper J."/>
            <person name="Damon W."/>
            <person name="Desjardin D."/>
            <person name="Finy P."/>
            <person name="Geml J."/>
            <person name="Haridas S."/>
            <person name="Hughes K."/>
            <person name="Justo A."/>
            <person name="Karasinski D."/>
            <person name="Kautmanova I."/>
            <person name="Kiss B."/>
            <person name="Kocsube S."/>
            <person name="Kotiranta H."/>
            <person name="LaButti K.M."/>
            <person name="Lechner B.E."/>
            <person name="Liimatainen K."/>
            <person name="Lipzen A."/>
            <person name="Lukacs Z."/>
            <person name="Mihaltcheva S."/>
            <person name="Morgado L.N."/>
            <person name="Niskanen T."/>
            <person name="Noordeloos M.E."/>
            <person name="Ohm R.A."/>
            <person name="Ortiz-Santana B."/>
            <person name="Ovrebo C."/>
            <person name="Racz N."/>
            <person name="Riley R."/>
            <person name="Savchenko A."/>
            <person name="Shiryaev A."/>
            <person name="Soop K."/>
            <person name="Spirin V."/>
            <person name="Szebenyi C."/>
            <person name="Tomsovsky M."/>
            <person name="Tulloss R.E."/>
            <person name="Uehling J."/>
            <person name="Grigoriev I.V."/>
            <person name="Vagvolgyi C."/>
            <person name="Papp T."/>
            <person name="Martin F.M."/>
            <person name="Miettinen O."/>
            <person name="Hibbett D.S."/>
            <person name="Nagy L.G."/>
        </authorList>
    </citation>
    <scope>NUCLEOTIDE SEQUENCE [LARGE SCALE GENOMIC DNA]</scope>
    <source>
        <strain evidence="2 3">CBS 121175</strain>
    </source>
</reference>
<organism evidence="2 3">
    <name type="scientific">Coprinopsis marcescibilis</name>
    <name type="common">Agaric fungus</name>
    <name type="synonym">Psathyrella marcescibilis</name>
    <dbReference type="NCBI Taxonomy" id="230819"/>
    <lineage>
        <taxon>Eukaryota</taxon>
        <taxon>Fungi</taxon>
        <taxon>Dikarya</taxon>
        <taxon>Basidiomycota</taxon>
        <taxon>Agaricomycotina</taxon>
        <taxon>Agaricomycetes</taxon>
        <taxon>Agaricomycetidae</taxon>
        <taxon>Agaricales</taxon>
        <taxon>Agaricineae</taxon>
        <taxon>Psathyrellaceae</taxon>
        <taxon>Coprinopsis</taxon>
    </lineage>
</organism>